<feature type="non-terminal residue" evidence="1">
    <location>
        <position position="1"/>
    </location>
</feature>
<comment type="caution">
    <text evidence="1">The sequence shown here is derived from an EMBL/GenBank/DDBJ whole genome shotgun (WGS) entry which is preliminary data.</text>
</comment>
<gene>
    <name evidence="1" type="ORF">BV25DRAFT_1773522</name>
</gene>
<keyword evidence="2" id="KW-1185">Reference proteome</keyword>
<dbReference type="Proteomes" id="UP000814140">
    <property type="component" value="Unassembled WGS sequence"/>
</dbReference>
<proteinExistence type="predicted"/>
<name>A0ACB8SL92_9AGAM</name>
<reference evidence="1" key="2">
    <citation type="journal article" date="2022" name="New Phytol.">
        <title>Evolutionary transition to the ectomycorrhizal habit in the genomes of a hyperdiverse lineage of mushroom-forming fungi.</title>
        <authorList>
            <person name="Looney B."/>
            <person name="Miyauchi S."/>
            <person name="Morin E."/>
            <person name="Drula E."/>
            <person name="Courty P.E."/>
            <person name="Kohler A."/>
            <person name="Kuo A."/>
            <person name="LaButti K."/>
            <person name="Pangilinan J."/>
            <person name="Lipzen A."/>
            <person name="Riley R."/>
            <person name="Andreopoulos W."/>
            <person name="He G."/>
            <person name="Johnson J."/>
            <person name="Nolan M."/>
            <person name="Tritt A."/>
            <person name="Barry K.W."/>
            <person name="Grigoriev I.V."/>
            <person name="Nagy L.G."/>
            <person name="Hibbett D."/>
            <person name="Henrissat B."/>
            <person name="Matheny P.B."/>
            <person name="Labbe J."/>
            <person name="Martin F.M."/>
        </authorList>
    </citation>
    <scope>NUCLEOTIDE SEQUENCE</scope>
    <source>
        <strain evidence="1">HHB10654</strain>
    </source>
</reference>
<evidence type="ECO:0000313" key="2">
    <source>
        <dbReference type="Proteomes" id="UP000814140"/>
    </source>
</evidence>
<feature type="non-terminal residue" evidence="1">
    <location>
        <position position="248"/>
    </location>
</feature>
<protein>
    <submittedName>
        <fullName evidence="1">Uncharacterized protein</fullName>
    </submittedName>
</protein>
<sequence length="248" mass="27193">APKKKDEKVKSVDPPETIWPMYLKESEKEDNNLVDNITIYTNGVLVFTGLFGAIVTAFIIESYKQLQPPDSGTTAAVALFAQLTLHIVASSNLNATHLPFPAPSTLDYSAFRPSSSALRVNILWFLSLSLSLSSALGAALMQQWARRYISNTKEAQRAGTVDTQGLIHAYLFLGLQTFRFKAAVEALPALLHASVILFFVGMIDFLFPINKTVAYVLLTFVALGALIYLGLTILPLIWPNSPYVTPLS</sequence>
<evidence type="ECO:0000313" key="1">
    <source>
        <dbReference type="EMBL" id="KAI0056536.1"/>
    </source>
</evidence>
<reference evidence="1" key="1">
    <citation type="submission" date="2021-03" db="EMBL/GenBank/DDBJ databases">
        <authorList>
            <consortium name="DOE Joint Genome Institute"/>
            <person name="Ahrendt S."/>
            <person name="Looney B.P."/>
            <person name="Miyauchi S."/>
            <person name="Morin E."/>
            <person name="Drula E."/>
            <person name="Courty P.E."/>
            <person name="Chicoki N."/>
            <person name="Fauchery L."/>
            <person name="Kohler A."/>
            <person name="Kuo A."/>
            <person name="Labutti K."/>
            <person name="Pangilinan J."/>
            <person name="Lipzen A."/>
            <person name="Riley R."/>
            <person name="Andreopoulos W."/>
            <person name="He G."/>
            <person name="Johnson J."/>
            <person name="Barry K.W."/>
            <person name="Grigoriev I.V."/>
            <person name="Nagy L."/>
            <person name="Hibbett D."/>
            <person name="Henrissat B."/>
            <person name="Matheny P.B."/>
            <person name="Labbe J."/>
            <person name="Martin F."/>
        </authorList>
    </citation>
    <scope>NUCLEOTIDE SEQUENCE</scope>
    <source>
        <strain evidence="1">HHB10654</strain>
    </source>
</reference>
<organism evidence="1 2">
    <name type="scientific">Artomyces pyxidatus</name>
    <dbReference type="NCBI Taxonomy" id="48021"/>
    <lineage>
        <taxon>Eukaryota</taxon>
        <taxon>Fungi</taxon>
        <taxon>Dikarya</taxon>
        <taxon>Basidiomycota</taxon>
        <taxon>Agaricomycotina</taxon>
        <taxon>Agaricomycetes</taxon>
        <taxon>Russulales</taxon>
        <taxon>Auriscalpiaceae</taxon>
        <taxon>Artomyces</taxon>
    </lineage>
</organism>
<accession>A0ACB8SL92</accession>
<dbReference type="EMBL" id="MU277262">
    <property type="protein sequence ID" value="KAI0056536.1"/>
    <property type="molecule type" value="Genomic_DNA"/>
</dbReference>